<evidence type="ECO:0000256" key="5">
    <source>
        <dbReference type="ARBA" id="ARBA00022679"/>
    </source>
</evidence>
<dbReference type="InterPro" id="IPR004358">
    <property type="entry name" value="Sig_transdc_His_kin-like_C"/>
</dbReference>
<keyword evidence="7 15" id="KW-0418">Kinase</keyword>
<dbReference type="PANTHER" id="PTHR45436:SF5">
    <property type="entry name" value="SENSOR HISTIDINE KINASE TRCS"/>
    <property type="match status" value="1"/>
</dbReference>
<evidence type="ECO:0000256" key="1">
    <source>
        <dbReference type="ARBA" id="ARBA00000085"/>
    </source>
</evidence>
<feature type="transmembrane region" description="Helical" evidence="12">
    <location>
        <begin position="21"/>
        <end position="45"/>
    </location>
</feature>
<proteinExistence type="predicted"/>
<dbReference type="SUPFAM" id="SSF55874">
    <property type="entry name" value="ATPase domain of HSP90 chaperone/DNA topoisomerase II/histidine kinase"/>
    <property type="match status" value="1"/>
</dbReference>
<dbReference type="SMART" id="SM00388">
    <property type="entry name" value="HisKA"/>
    <property type="match status" value="1"/>
</dbReference>
<dbReference type="InterPro" id="IPR005467">
    <property type="entry name" value="His_kinase_dom"/>
</dbReference>
<dbReference type="InterPro" id="IPR036097">
    <property type="entry name" value="HisK_dim/P_sf"/>
</dbReference>
<feature type="compositionally biased region" description="Low complexity" evidence="11">
    <location>
        <begin position="69"/>
        <end position="91"/>
    </location>
</feature>
<dbReference type="PRINTS" id="PR00344">
    <property type="entry name" value="BCTRLSENSOR"/>
</dbReference>
<dbReference type="InterPro" id="IPR003661">
    <property type="entry name" value="HisK_dim/P_dom"/>
</dbReference>
<evidence type="ECO:0000256" key="6">
    <source>
        <dbReference type="ARBA" id="ARBA00022692"/>
    </source>
</evidence>
<dbReference type="CDD" id="cd06225">
    <property type="entry name" value="HAMP"/>
    <property type="match status" value="1"/>
</dbReference>
<feature type="transmembrane region" description="Helical" evidence="12">
    <location>
        <begin position="123"/>
        <end position="146"/>
    </location>
</feature>
<comment type="catalytic activity">
    <reaction evidence="1">
        <text>ATP + protein L-histidine = ADP + protein N-phospho-L-histidine.</text>
        <dbReference type="EC" id="2.7.13.3"/>
    </reaction>
</comment>
<dbReference type="InterPro" id="IPR036890">
    <property type="entry name" value="HATPase_C_sf"/>
</dbReference>
<dbReference type="Gene3D" id="3.30.565.10">
    <property type="entry name" value="Histidine kinase-like ATPase, C-terminal domain"/>
    <property type="match status" value="1"/>
</dbReference>
<feature type="region of interest" description="Disordered" evidence="11">
    <location>
        <begin position="69"/>
        <end position="97"/>
    </location>
</feature>
<keyword evidence="8 12" id="KW-1133">Transmembrane helix</keyword>
<keyword evidence="16" id="KW-1185">Reference proteome</keyword>
<evidence type="ECO:0000256" key="3">
    <source>
        <dbReference type="ARBA" id="ARBA00012438"/>
    </source>
</evidence>
<feature type="domain" description="HAMP" evidence="14">
    <location>
        <begin position="147"/>
        <end position="200"/>
    </location>
</feature>
<dbReference type="InterPro" id="IPR050428">
    <property type="entry name" value="TCS_sensor_his_kinase"/>
</dbReference>
<dbReference type="InterPro" id="IPR003594">
    <property type="entry name" value="HATPase_dom"/>
</dbReference>
<dbReference type="RefSeq" id="WP_380511466.1">
    <property type="nucleotide sequence ID" value="NZ_JBHEZX010000008.1"/>
</dbReference>
<protein>
    <recommendedName>
        <fullName evidence="3">histidine kinase</fullName>
        <ecNumber evidence="3">2.7.13.3</ecNumber>
    </recommendedName>
</protein>
<dbReference type="SUPFAM" id="SSF158472">
    <property type="entry name" value="HAMP domain-like"/>
    <property type="match status" value="1"/>
</dbReference>
<dbReference type="Gene3D" id="1.10.287.130">
    <property type="match status" value="1"/>
</dbReference>
<comment type="subcellular location">
    <subcellularLocation>
        <location evidence="2">Cell membrane</location>
    </subcellularLocation>
</comment>
<dbReference type="Pfam" id="PF00672">
    <property type="entry name" value="HAMP"/>
    <property type="match status" value="1"/>
</dbReference>
<keyword evidence="9" id="KW-0902">Two-component regulatory system</keyword>
<dbReference type="EC" id="2.7.13.3" evidence="3"/>
<feature type="domain" description="Histidine kinase" evidence="13">
    <location>
        <begin position="208"/>
        <end position="415"/>
    </location>
</feature>
<dbReference type="SMART" id="SM00304">
    <property type="entry name" value="HAMP"/>
    <property type="match status" value="1"/>
</dbReference>
<accession>A0ABV6VD08</accession>
<keyword evidence="4" id="KW-0597">Phosphoprotein</keyword>
<dbReference type="PANTHER" id="PTHR45436">
    <property type="entry name" value="SENSOR HISTIDINE KINASE YKOH"/>
    <property type="match status" value="1"/>
</dbReference>
<evidence type="ECO:0000256" key="12">
    <source>
        <dbReference type="SAM" id="Phobius"/>
    </source>
</evidence>
<evidence type="ECO:0000256" key="9">
    <source>
        <dbReference type="ARBA" id="ARBA00023012"/>
    </source>
</evidence>
<dbReference type="SMART" id="SM00387">
    <property type="entry name" value="HATPase_c"/>
    <property type="match status" value="1"/>
</dbReference>
<reference evidence="15 16" key="1">
    <citation type="submission" date="2024-09" db="EMBL/GenBank/DDBJ databases">
        <authorList>
            <person name="Lee S.D."/>
        </authorList>
    </citation>
    <scope>NUCLEOTIDE SEQUENCE [LARGE SCALE GENOMIC DNA]</scope>
    <source>
        <strain evidence="15 16">N1-1</strain>
    </source>
</reference>
<keyword evidence="5" id="KW-0808">Transferase</keyword>
<dbReference type="Pfam" id="PF02518">
    <property type="entry name" value="HATPase_c"/>
    <property type="match status" value="1"/>
</dbReference>
<dbReference type="Pfam" id="PF00512">
    <property type="entry name" value="HisKA"/>
    <property type="match status" value="1"/>
</dbReference>
<sequence length="415" mass="43996">MPLTRPARLRGALRAMSFRTRIAAAFATLFVLAGVVLLAFVVVLARYGTAQQVQGIDLVRGTGGPTGAAPYATTSPLRPTTPAGPATAGRTGNAGGGAEPDGIAVQLVDRTVTAVQNAALQQMLLWSGVGLVLITLLASFVGWWLAGRALRPVIAVTDTARRISEQNLHERLALTGPDDELHKLADTFDIMLDRLEKAFDSQRRFVSNASHELRTPLAAQRTSLQVGLADPLPDGLAEVREDLLSVNREAEQLIDSLLLLARSDRGLQQTEQVELSTLAGQLVEGLGPAARARDVSVTLTVHQLLRVEGDPVLLCQLLTNLLDNALRYNRPGGTVTVHLTERVLTVANTGGTVAQEQVADLFEPFRRLGQDRIGSTGHGLGLSIARSIAEAHGADITADPGPDGGLTVAVTFRAT</sequence>
<keyword evidence="6 12" id="KW-0812">Transmembrane</keyword>
<dbReference type="PROSITE" id="PS50885">
    <property type="entry name" value="HAMP"/>
    <property type="match status" value="1"/>
</dbReference>
<evidence type="ECO:0000256" key="2">
    <source>
        <dbReference type="ARBA" id="ARBA00004236"/>
    </source>
</evidence>
<evidence type="ECO:0000313" key="15">
    <source>
        <dbReference type="EMBL" id="MFC1411578.1"/>
    </source>
</evidence>
<evidence type="ECO:0000256" key="8">
    <source>
        <dbReference type="ARBA" id="ARBA00022989"/>
    </source>
</evidence>
<organism evidence="15 16">
    <name type="scientific">Streptacidiphilus alkalitolerans</name>
    <dbReference type="NCBI Taxonomy" id="3342712"/>
    <lineage>
        <taxon>Bacteria</taxon>
        <taxon>Bacillati</taxon>
        <taxon>Actinomycetota</taxon>
        <taxon>Actinomycetes</taxon>
        <taxon>Kitasatosporales</taxon>
        <taxon>Streptomycetaceae</taxon>
        <taxon>Streptacidiphilus</taxon>
    </lineage>
</organism>
<dbReference type="EMBL" id="JBHEZX010000008">
    <property type="protein sequence ID" value="MFC1411578.1"/>
    <property type="molecule type" value="Genomic_DNA"/>
</dbReference>
<evidence type="ECO:0000313" key="16">
    <source>
        <dbReference type="Proteomes" id="UP001592582"/>
    </source>
</evidence>
<evidence type="ECO:0000256" key="7">
    <source>
        <dbReference type="ARBA" id="ARBA00022777"/>
    </source>
</evidence>
<gene>
    <name evidence="15" type="ORF">ACEZDG_20150</name>
</gene>
<dbReference type="CDD" id="cd00082">
    <property type="entry name" value="HisKA"/>
    <property type="match status" value="1"/>
</dbReference>
<evidence type="ECO:0000256" key="10">
    <source>
        <dbReference type="ARBA" id="ARBA00023136"/>
    </source>
</evidence>
<dbReference type="SUPFAM" id="SSF47384">
    <property type="entry name" value="Homodimeric domain of signal transducing histidine kinase"/>
    <property type="match status" value="1"/>
</dbReference>
<evidence type="ECO:0000259" key="14">
    <source>
        <dbReference type="PROSITE" id="PS50885"/>
    </source>
</evidence>
<evidence type="ECO:0000256" key="4">
    <source>
        <dbReference type="ARBA" id="ARBA00022553"/>
    </source>
</evidence>
<evidence type="ECO:0000256" key="11">
    <source>
        <dbReference type="SAM" id="MobiDB-lite"/>
    </source>
</evidence>
<dbReference type="Gene3D" id="6.10.340.10">
    <property type="match status" value="1"/>
</dbReference>
<dbReference type="InterPro" id="IPR003660">
    <property type="entry name" value="HAMP_dom"/>
</dbReference>
<dbReference type="GO" id="GO:0016301">
    <property type="term" value="F:kinase activity"/>
    <property type="evidence" value="ECO:0007669"/>
    <property type="project" value="UniProtKB-KW"/>
</dbReference>
<name>A0ABV6VD08_9ACTN</name>
<dbReference type="Proteomes" id="UP001592582">
    <property type="component" value="Unassembled WGS sequence"/>
</dbReference>
<evidence type="ECO:0000259" key="13">
    <source>
        <dbReference type="PROSITE" id="PS50109"/>
    </source>
</evidence>
<dbReference type="PROSITE" id="PS50109">
    <property type="entry name" value="HIS_KIN"/>
    <property type="match status" value="1"/>
</dbReference>
<comment type="caution">
    <text evidence="15">The sequence shown here is derived from an EMBL/GenBank/DDBJ whole genome shotgun (WGS) entry which is preliminary data.</text>
</comment>
<keyword evidence="10 12" id="KW-0472">Membrane</keyword>